<dbReference type="Proteomes" id="UP000092651">
    <property type="component" value="Unassembled WGS sequence"/>
</dbReference>
<dbReference type="OrthoDB" id="706721at2"/>
<proteinExistence type="predicted"/>
<organism evidence="1 2">
    <name type="scientific">Chryseobacterium artocarpi</name>
    <dbReference type="NCBI Taxonomy" id="1414727"/>
    <lineage>
        <taxon>Bacteria</taxon>
        <taxon>Pseudomonadati</taxon>
        <taxon>Bacteroidota</taxon>
        <taxon>Flavobacteriia</taxon>
        <taxon>Flavobacteriales</taxon>
        <taxon>Weeksellaceae</taxon>
        <taxon>Chryseobacterium group</taxon>
        <taxon>Chryseobacterium</taxon>
    </lineage>
</organism>
<protein>
    <recommendedName>
        <fullName evidence="3">Transposase</fullName>
    </recommendedName>
</protein>
<keyword evidence="2" id="KW-1185">Reference proteome</keyword>
<dbReference type="InterPro" id="IPR009057">
    <property type="entry name" value="Homeodomain-like_sf"/>
</dbReference>
<dbReference type="AlphaFoldDB" id="A0A1B8ZXS3"/>
<dbReference type="InterPro" id="IPR010921">
    <property type="entry name" value="Trp_repressor/repl_initiator"/>
</dbReference>
<dbReference type="InterPro" id="IPR036388">
    <property type="entry name" value="WH-like_DNA-bd_sf"/>
</dbReference>
<dbReference type="RefSeq" id="WP_065394055.1">
    <property type="nucleotide sequence ID" value="NZ_MAYH01000012.1"/>
</dbReference>
<sequence length="100" mass="11731">MSKKQKYDFEFKLRLVTIILQGKDNIYGLAKSEGLSKSNLQYWLRLYEYYGEQGLHGVAKKSFTEEEKVHIIQEYQESGLSLVDTSVKPRIIEVMYFSII</sequence>
<evidence type="ECO:0008006" key="3">
    <source>
        <dbReference type="Google" id="ProtNLM"/>
    </source>
</evidence>
<dbReference type="EMBL" id="MAYH01000012">
    <property type="protein sequence ID" value="OCA76386.1"/>
    <property type="molecule type" value="Genomic_DNA"/>
</dbReference>
<dbReference type="GO" id="GO:0004803">
    <property type="term" value="F:transposase activity"/>
    <property type="evidence" value="ECO:0007669"/>
    <property type="project" value="InterPro"/>
</dbReference>
<name>A0A1B8ZXS3_9FLAO</name>
<reference evidence="1 2" key="1">
    <citation type="submission" date="2016-07" db="EMBL/GenBank/DDBJ databases">
        <authorList>
            <person name="Jeong J.-J."/>
            <person name="Kim D.W."/>
            <person name="Sang M.K."/>
            <person name="Choi I.-G."/>
            <person name="Kim K.D."/>
        </authorList>
    </citation>
    <scope>NUCLEOTIDE SEQUENCE [LARGE SCALE GENOMIC DNA]</scope>
    <source>
        <strain evidence="1 2">UTM-3</strain>
    </source>
</reference>
<dbReference type="Pfam" id="PF01527">
    <property type="entry name" value="HTH_Tnp_1"/>
    <property type="match status" value="1"/>
</dbReference>
<dbReference type="InterPro" id="IPR002514">
    <property type="entry name" value="Transposase_8"/>
</dbReference>
<accession>A0A1B8ZXS3</accession>
<evidence type="ECO:0000313" key="1">
    <source>
        <dbReference type="EMBL" id="OCA76386.1"/>
    </source>
</evidence>
<dbReference type="PANTHER" id="PTHR33795:SF1">
    <property type="entry name" value="INSERTION ELEMENT IS150 PROTEIN INSJ"/>
    <property type="match status" value="1"/>
</dbReference>
<dbReference type="GO" id="GO:0043565">
    <property type="term" value="F:sequence-specific DNA binding"/>
    <property type="evidence" value="ECO:0007669"/>
    <property type="project" value="InterPro"/>
</dbReference>
<dbReference type="SUPFAM" id="SSF48295">
    <property type="entry name" value="TrpR-like"/>
    <property type="match status" value="1"/>
</dbReference>
<dbReference type="GO" id="GO:0006313">
    <property type="term" value="P:DNA transposition"/>
    <property type="evidence" value="ECO:0007669"/>
    <property type="project" value="InterPro"/>
</dbReference>
<dbReference type="PANTHER" id="PTHR33795">
    <property type="entry name" value="INSERTION ELEMENT IS150 PROTEIN INSJ"/>
    <property type="match status" value="1"/>
</dbReference>
<comment type="caution">
    <text evidence="1">The sequence shown here is derived from an EMBL/GenBank/DDBJ whole genome shotgun (WGS) entry which is preliminary data.</text>
</comment>
<evidence type="ECO:0000313" key="2">
    <source>
        <dbReference type="Proteomes" id="UP000092651"/>
    </source>
</evidence>
<gene>
    <name evidence="1" type="ORF">BBI01_06760</name>
</gene>
<dbReference type="Gene3D" id="1.10.10.10">
    <property type="entry name" value="Winged helix-like DNA-binding domain superfamily/Winged helix DNA-binding domain"/>
    <property type="match status" value="1"/>
</dbReference>
<dbReference type="SUPFAM" id="SSF46689">
    <property type="entry name" value="Homeodomain-like"/>
    <property type="match status" value="1"/>
</dbReference>
<dbReference type="InterPro" id="IPR052057">
    <property type="entry name" value="IS150/IS1296_orfA-like"/>
</dbReference>